<evidence type="ECO:0000313" key="1">
    <source>
        <dbReference type="EMBL" id="MEI9410708.1"/>
    </source>
</evidence>
<accession>A0ABU8KZI9</accession>
<keyword evidence="2" id="KW-1185">Reference proteome</keyword>
<dbReference type="RefSeq" id="WP_337107432.1">
    <property type="nucleotide sequence ID" value="NZ_JAPYKS010000013.1"/>
</dbReference>
<comment type="caution">
    <text evidence="1">The sequence shown here is derived from an EMBL/GenBank/DDBJ whole genome shotgun (WGS) entry which is preliminary data.</text>
</comment>
<dbReference type="EMBL" id="JAPYKS010000013">
    <property type="protein sequence ID" value="MEI9410708.1"/>
    <property type="molecule type" value="Genomic_DNA"/>
</dbReference>
<name>A0ABU8KZI9_9HYPH</name>
<reference evidence="1 2" key="1">
    <citation type="submission" date="2022-12" db="EMBL/GenBank/DDBJ databases">
        <authorList>
            <person name="Muema E."/>
        </authorList>
    </citation>
    <scope>NUCLEOTIDE SEQUENCE [LARGE SCALE GENOMIC DNA]</scope>
    <source>
        <strain evidence="2">1326</strain>
    </source>
</reference>
<dbReference type="Proteomes" id="UP001387293">
    <property type="component" value="Unassembled WGS sequence"/>
</dbReference>
<protein>
    <submittedName>
        <fullName evidence="1">Uncharacterized protein</fullName>
    </submittedName>
</protein>
<gene>
    <name evidence="1" type="ORF">O7A60_18325</name>
</gene>
<proteinExistence type="predicted"/>
<evidence type="ECO:0000313" key="2">
    <source>
        <dbReference type="Proteomes" id="UP001387293"/>
    </source>
</evidence>
<sequence>MKFKIIDEHIYWWPVEVQIPEPDKPGKTVTQSFTMQFKALGADAGMALLKEIEALATPEERQARQHDELVRVCQNWRDVTDEKGEEVPFSAEALKACLQFSWFSRGLYKAYWRSLAPDEARKGN</sequence>
<organism evidence="1 2">
    <name type="scientific">Mesorhizobium salmacidum</name>
    <dbReference type="NCBI Taxonomy" id="3015171"/>
    <lineage>
        <taxon>Bacteria</taxon>
        <taxon>Pseudomonadati</taxon>
        <taxon>Pseudomonadota</taxon>
        <taxon>Alphaproteobacteria</taxon>
        <taxon>Hyphomicrobiales</taxon>
        <taxon>Phyllobacteriaceae</taxon>
        <taxon>Mesorhizobium</taxon>
    </lineage>
</organism>